<organism evidence="1 2">
    <name type="scientific">Flavobacterium cupriresistens</name>
    <dbReference type="NCBI Taxonomy" id="2893885"/>
    <lineage>
        <taxon>Bacteria</taxon>
        <taxon>Pseudomonadati</taxon>
        <taxon>Bacteroidota</taxon>
        <taxon>Flavobacteriia</taxon>
        <taxon>Flavobacteriales</taxon>
        <taxon>Flavobacteriaceae</taxon>
        <taxon>Flavobacterium</taxon>
    </lineage>
</organism>
<comment type="caution">
    <text evidence="1">The sequence shown here is derived from an EMBL/GenBank/DDBJ whole genome shotgun (WGS) entry which is preliminary data.</text>
</comment>
<evidence type="ECO:0000313" key="1">
    <source>
        <dbReference type="EMBL" id="MDX6190663.1"/>
    </source>
</evidence>
<gene>
    <name evidence="1" type="ORF">SGQ83_14980</name>
</gene>
<reference evidence="1 2" key="1">
    <citation type="submission" date="2023-11" db="EMBL/GenBank/DDBJ databases">
        <title>Unpublished Manusciprt.</title>
        <authorList>
            <person name="Saticioglu I.B."/>
            <person name="Ay H."/>
            <person name="Ajmi N."/>
            <person name="Altun S."/>
            <person name="Duman M."/>
        </authorList>
    </citation>
    <scope>NUCLEOTIDE SEQUENCE [LARGE SCALE GENOMIC DNA]</scope>
    <source>
        <strain evidence="1 2">Fl-318</strain>
    </source>
</reference>
<keyword evidence="2" id="KW-1185">Reference proteome</keyword>
<evidence type="ECO:0008006" key="3">
    <source>
        <dbReference type="Google" id="ProtNLM"/>
    </source>
</evidence>
<sequence length="80" mass="8843">MSTNNKGAYTVTKGLFESKAETVDTLLKEGKSVTILGHIFDLRTGKSLSNAQMTDGCFEFYITDVRGILLQCPKSAKEFF</sequence>
<proteinExistence type="predicted"/>
<dbReference type="Proteomes" id="UP001273350">
    <property type="component" value="Unassembled WGS sequence"/>
</dbReference>
<dbReference type="EMBL" id="JAWXVI010000008">
    <property type="protein sequence ID" value="MDX6190663.1"/>
    <property type="molecule type" value="Genomic_DNA"/>
</dbReference>
<dbReference type="RefSeq" id="WP_230004518.1">
    <property type="nucleotide sequence ID" value="NZ_CP087134.1"/>
</dbReference>
<accession>A0ABU4RFQ7</accession>
<evidence type="ECO:0000313" key="2">
    <source>
        <dbReference type="Proteomes" id="UP001273350"/>
    </source>
</evidence>
<protein>
    <recommendedName>
        <fullName evidence="3">DNA-binding protein</fullName>
    </recommendedName>
</protein>
<name>A0ABU4RFQ7_9FLAO</name>